<dbReference type="GO" id="GO:0017119">
    <property type="term" value="C:Golgi transport complex"/>
    <property type="evidence" value="ECO:0007669"/>
    <property type="project" value="InterPro"/>
</dbReference>
<dbReference type="OMA" id="HIWSALE"/>
<evidence type="ECO:0000256" key="7">
    <source>
        <dbReference type="ARBA" id="ARBA00023136"/>
    </source>
</evidence>
<keyword evidence="6" id="KW-0333">Golgi apparatus</keyword>
<keyword evidence="7" id="KW-0472">Membrane</keyword>
<dbReference type="InParanoid" id="A0A0D2VG04"/>
<evidence type="ECO:0000256" key="3">
    <source>
        <dbReference type="ARBA" id="ARBA00020978"/>
    </source>
</evidence>
<proteinExistence type="inferred from homology"/>
<dbReference type="PANTHER" id="PTHR31658">
    <property type="entry name" value="CONSERVED OLIGOMERIC GOLGI COMPLEX SUBUNIT 1"/>
    <property type="match status" value="1"/>
</dbReference>
<keyword evidence="10" id="KW-1185">Reference proteome</keyword>
<comment type="subcellular location">
    <subcellularLocation>
        <location evidence="1">Golgi apparatus membrane</location>
        <topology evidence="1">Peripheral membrane protein</topology>
    </subcellularLocation>
</comment>
<evidence type="ECO:0000256" key="4">
    <source>
        <dbReference type="ARBA" id="ARBA00022448"/>
    </source>
</evidence>
<dbReference type="STRING" id="595528.A0A0D2VG04"/>
<dbReference type="RefSeq" id="XP_004365183.1">
    <property type="nucleotide sequence ID" value="XM_004365126.2"/>
</dbReference>
<dbReference type="eggNOG" id="KOG2033">
    <property type="taxonomic scope" value="Eukaryota"/>
</dbReference>
<dbReference type="EMBL" id="KE346360">
    <property type="protein sequence ID" value="KJE88717.1"/>
    <property type="molecule type" value="Genomic_DNA"/>
</dbReference>
<feature type="compositionally biased region" description="Low complexity" evidence="8">
    <location>
        <begin position="9"/>
        <end position="23"/>
    </location>
</feature>
<accession>A0A0D2VG04</accession>
<dbReference type="OrthoDB" id="46189at2759"/>
<evidence type="ECO:0000313" key="9">
    <source>
        <dbReference type="EMBL" id="KJE88717.1"/>
    </source>
</evidence>
<reference evidence="10" key="1">
    <citation type="submission" date="2011-02" db="EMBL/GenBank/DDBJ databases">
        <title>The Genome Sequence of Capsaspora owczarzaki ATCC 30864.</title>
        <authorList>
            <person name="Russ C."/>
            <person name="Cuomo C."/>
            <person name="Burger G."/>
            <person name="Gray M.W."/>
            <person name="Holland P.W.H."/>
            <person name="King N."/>
            <person name="Lang F.B.F."/>
            <person name="Roger A.J."/>
            <person name="Ruiz-Trillo I."/>
            <person name="Young S.K."/>
            <person name="Zeng Q."/>
            <person name="Gargeya S."/>
            <person name="Alvarado L."/>
            <person name="Berlin A."/>
            <person name="Chapman S.B."/>
            <person name="Chen Z."/>
            <person name="Freedman E."/>
            <person name="Gellesch M."/>
            <person name="Goldberg J."/>
            <person name="Griggs A."/>
            <person name="Gujja S."/>
            <person name="Heilman E."/>
            <person name="Heiman D."/>
            <person name="Howarth C."/>
            <person name="Mehta T."/>
            <person name="Neiman D."/>
            <person name="Pearson M."/>
            <person name="Roberts A."/>
            <person name="Saif S."/>
            <person name="Shea T."/>
            <person name="Shenoy N."/>
            <person name="Sisk P."/>
            <person name="Stolte C."/>
            <person name="Sykes S."/>
            <person name="White J."/>
            <person name="Yandava C."/>
            <person name="Haas B."/>
            <person name="Nusbaum C."/>
            <person name="Birren B."/>
        </authorList>
    </citation>
    <scope>NUCLEOTIDE SEQUENCE</scope>
    <source>
        <strain evidence="10">ATCC 30864</strain>
    </source>
</reference>
<keyword evidence="5" id="KW-0653">Protein transport</keyword>
<organism evidence="9 10">
    <name type="scientific">Capsaspora owczarzaki (strain ATCC 30864)</name>
    <dbReference type="NCBI Taxonomy" id="595528"/>
    <lineage>
        <taxon>Eukaryota</taxon>
        <taxon>Filasterea</taxon>
        <taxon>Capsaspora</taxon>
    </lineage>
</organism>
<dbReference type="Pfam" id="PF08700">
    <property type="entry name" value="VPS51_Exo84_N"/>
    <property type="match status" value="1"/>
</dbReference>
<evidence type="ECO:0000256" key="8">
    <source>
        <dbReference type="SAM" id="MobiDB-lite"/>
    </source>
</evidence>
<evidence type="ECO:0000313" key="10">
    <source>
        <dbReference type="Proteomes" id="UP000008743"/>
    </source>
</evidence>
<sequence>MLGRSAALSSEPTTAPHTSSSSTAAAMIARVAGATSETDRSVAAAEREAEELLIKHSVKDVLSTEQKLRGDIEHKKVELRTMVGERYRDLIDAADSILAMKQGSNLVTHSLQRLQTLCLHASARPQPQPQPQPVGGANAIISNAAASSTSTSSSNPLATSVNAHANAVAVSAGLSRHSRESGVHGKGAADVATASPKALFLMASQMRLLVDAPEHIWSALEAHEHLRAANLFLTATQAHADFTADAQKRTLAENFPILRQQWTAISHFREQILTGARRQLCITSSSTAAPAPATARESGLEDALQTLIVLDHKTPLQVLGELLEWRRRSLLRCFALDADTVHDVPERFTHMVLIVKRTIASVHACFISPDAPFPVPLDQLQRATASWFGQCCEHFAAVQSGASFTAHGLADGSRAAGDVKVPHGTVATEMPDTPAGDHVLLFVHSLRTLGSVVDRVLAALSDFPASVVAAAIGRACSVWDELVVPSLVARATQLLRGSLDQATAQLRAQCDSAFASVTAFHHQQQARQSAKITRSTSMFDNLIAIESSPSVSQIVASLDKALAAAVTDASVLCTAIHTQLGKLPDIAQSTAAAAPASVPTAIAAIFQDLLFCALARFSEELTTRVKAVQAIGGQKHPEGDAASPAAISPGQLSAETADQLLFLGKLTQTVLLGSTQISSFFSAQFAAQRLGVVSTPGLAPGMLSAHSNTTVQPRGAVPSALSRLPTAHNTNSPQPLLDFSSPYVPPNTEARLVVLYFAYRSTYLHAYLAWVDWVAHTIAAGFEANLLAFPWVDAMTDVIGATAGATSQSVLPSIALSARLGWDNVAVHEGDSTAASSAPSANDSLNTSLSAHASIAVPTCASSVMYNMLFDLCREIERAGGHRIDTEVLLWLTRAVSHQVVERLSHLLASNRITLKPMPVVTSTGTTASSAGPASVVLGQDGAIQLLFDVQFGIKRLLEEARGATKTLTALASAAAVVAGSATAVLSAHAPALANAGNSHQLQQQQHERASQVATSLQLLVSPFSNPAQVLSKDIGFTRACDEVLRRLEELVDPFDFAVLSPLLQTNVDACVHKSSLLFGALVLLAQTNAGPGPIKKPSAALPSSSFEAHSILPVSSFSGRFSLLPVVETRRKQTAAMAAQPRRLKA</sequence>
<comment type="similarity">
    <text evidence="2">Belongs to the COG1 family.</text>
</comment>
<keyword evidence="4" id="KW-0813">Transport</keyword>
<gene>
    <name evidence="9" type="ORF">CAOG_000312</name>
</gene>
<dbReference type="PhylomeDB" id="A0A0D2VG04"/>
<dbReference type="InterPro" id="IPR033370">
    <property type="entry name" value="COG1"/>
</dbReference>
<protein>
    <recommendedName>
        <fullName evidence="3">Conserved oligomeric Golgi complex subunit 1</fullName>
    </recommendedName>
</protein>
<name>A0A0D2VG04_CAPO3</name>
<dbReference type="AlphaFoldDB" id="A0A0D2VG04"/>
<evidence type="ECO:0000256" key="1">
    <source>
        <dbReference type="ARBA" id="ARBA00004395"/>
    </source>
</evidence>
<evidence type="ECO:0000256" key="6">
    <source>
        <dbReference type="ARBA" id="ARBA00023034"/>
    </source>
</evidence>
<dbReference type="GO" id="GO:0006891">
    <property type="term" value="P:intra-Golgi vesicle-mediated transport"/>
    <property type="evidence" value="ECO:0007669"/>
    <property type="project" value="InterPro"/>
</dbReference>
<dbReference type="Proteomes" id="UP000008743">
    <property type="component" value="Unassembled WGS sequence"/>
</dbReference>
<evidence type="ECO:0000256" key="5">
    <source>
        <dbReference type="ARBA" id="ARBA00022927"/>
    </source>
</evidence>
<dbReference type="PANTHER" id="PTHR31658:SF0">
    <property type="entry name" value="CONSERVED OLIGOMERIC GOLGI COMPLEX SUBUNIT 1"/>
    <property type="match status" value="1"/>
</dbReference>
<dbReference type="GO" id="GO:0000139">
    <property type="term" value="C:Golgi membrane"/>
    <property type="evidence" value="ECO:0007669"/>
    <property type="project" value="UniProtKB-SubCell"/>
</dbReference>
<feature type="region of interest" description="Disordered" evidence="8">
    <location>
        <begin position="1"/>
        <end position="23"/>
    </location>
</feature>
<dbReference type="GO" id="GO:0015031">
    <property type="term" value="P:protein transport"/>
    <property type="evidence" value="ECO:0007669"/>
    <property type="project" value="UniProtKB-KW"/>
</dbReference>
<evidence type="ECO:0000256" key="2">
    <source>
        <dbReference type="ARBA" id="ARBA00006653"/>
    </source>
</evidence>